<evidence type="ECO:0000256" key="7">
    <source>
        <dbReference type="SAM" id="MobiDB-lite"/>
    </source>
</evidence>
<dbReference type="SMART" id="SM00220">
    <property type="entry name" value="S_TKc"/>
    <property type="match status" value="1"/>
</dbReference>
<dbReference type="Gene3D" id="3.30.200.20">
    <property type="entry name" value="Phosphorylase Kinase, domain 1"/>
    <property type="match status" value="1"/>
</dbReference>
<dbReference type="SUPFAM" id="SSF56112">
    <property type="entry name" value="Protein kinase-like (PK-like)"/>
    <property type="match status" value="1"/>
</dbReference>
<keyword evidence="8" id="KW-1133">Transmembrane helix</keyword>
<dbReference type="AlphaFoldDB" id="A0A2G2XE46"/>
<dbReference type="PANTHER" id="PTHR48055:SF36">
    <property type="entry name" value="PROTEIN KINASE, PLANT-TYPE, PUTATIVE-RELATED"/>
    <property type="match status" value="1"/>
</dbReference>
<dbReference type="PROSITE" id="PS00108">
    <property type="entry name" value="PROTEIN_KINASE_ST"/>
    <property type="match status" value="1"/>
</dbReference>
<evidence type="ECO:0000256" key="1">
    <source>
        <dbReference type="ARBA" id="ARBA00022527"/>
    </source>
</evidence>
<dbReference type="PROSITE" id="PS50011">
    <property type="entry name" value="PROTEIN_KINASE_DOM"/>
    <property type="match status" value="1"/>
</dbReference>
<reference evidence="11" key="2">
    <citation type="journal article" date="2017" name="J. Anim. Genet.">
        <title>Multiple reference genome sequences of hot pepper reveal the massive evolution of plant disease resistance genes by retroduplication.</title>
        <authorList>
            <person name="Kim S."/>
            <person name="Park J."/>
            <person name="Yeom S.-I."/>
            <person name="Kim Y.-M."/>
            <person name="Seo E."/>
            <person name="Kim K.-T."/>
            <person name="Kim M.-S."/>
            <person name="Lee J.M."/>
            <person name="Cheong K."/>
            <person name="Shin H.-S."/>
            <person name="Kim S.-B."/>
            <person name="Han K."/>
            <person name="Lee J."/>
            <person name="Park M."/>
            <person name="Lee H.-A."/>
            <person name="Lee H.-Y."/>
            <person name="Lee Y."/>
            <person name="Oh S."/>
            <person name="Lee J.H."/>
            <person name="Choi E."/>
            <person name="Choi E."/>
            <person name="Lee S.E."/>
            <person name="Jeon J."/>
            <person name="Kim H."/>
            <person name="Choi G."/>
            <person name="Song H."/>
            <person name="Lee J."/>
            <person name="Lee S.-C."/>
            <person name="Kwon J.-K."/>
            <person name="Lee H.-Y."/>
            <person name="Koo N."/>
            <person name="Hong Y."/>
            <person name="Kim R.W."/>
            <person name="Kang W.-H."/>
            <person name="Huh J.H."/>
            <person name="Kang B.-C."/>
            <person name="Yang T.-J."/>
            <person name="Lee Y.-H."/>
            <person name="Bennetzen J.L."/>
            <person name="Choi D."/>
        </authorList>
    </citation>
    <scope>NUCLEOTIDE SEQUENCE [LARGE SCALE GENOMIC DNA]</scope>
    <source>
        <strain evidence="11">cv. PBC81</strain>
    </source>
</reference>
<dbReference type="InterPro" id="IPR001245">
    <property type="entry name" value="Ser-Thr/Tyr_kinase_cat_dom"/>
</dbReference>
<keyword evidence="4" id="KW-0418">Kinase</keyword>
<feature type="binding site" evidence="6">
    <location>
        <position position="332"/>
    </location>
    <ligand>
        <name>ATP</name>
        <dbReference type="ChEBI" id="CHEBI:30616"/>
    </ligand>
</feature>
<evidence type="ECO:0000259" key="9">
    <source>
        <dbReference type="PROSITE" id="PS50011"/>
    </source>
</evidence>
<dbReference type="InterPro" id="IPR008271">
    <property type="entry name" value="Ser/Thr_kinase_AS"/>
</dbReference>
<dbReference type="EMBL" id="MLFT02000002">
    <property type="protein sequence ID" value="PHT55765.1"/>
    <property type="molecule type" value="Genomic_DNA"/>
</dbReference>
<keyword evidence="8" id="KW-0472">Membrane</keyword>
<dbReference type="GO" id="GO:0005524">
    <property type="term" value="F:ATP binding"/>
    <property type="evidence" value="ECO:0007669"/>
    <property type="project" value="UniProtKB-UniRule"/>
</dbReference>
<evidence type="ECO:0000256" key="8">
    <source>
        <dbReference type="SAM" id="Phobius"/>
    </source>
</evidence>
<evidence type="ECO:0000256" key="5">
    <source>
        <dbReference type="ARBA" id="ARBA00022840"/>
    </source>
</evidence>
<feature type="region of interest" description="Disordered" evidence="7">
    <location>
        <begin position="208"/>
        <end position="238"/>
    </location>
</feature>
<dbReference type="Pfam" id="PF14223">
    <property type="entry name" value="Retrotran_gag_2"/>
    <property type="match status" value="1"/>
</dbReference>
<dbReference type="InterPro" id="IPR017441">
    <property type="entry name" value="Protein_kinase_ATP_BS"/>
</dbReference>
<evidence type="ECO:0000256" key="2">
    <source>
        <dbReference type="ARBA" id="ARBA00022679"/>
    </source>
</evidence>
<evidence type="ECO:0000313" key="10">
    <source>
        <dbReference type="EMBL" id="PHT55765.1"/>
    </source>
</evidence>
<dbReference type="Pfam" id="PF07714">
    <property type="entry name" value="PK_Tyr_Ser-Thr"/>
    <property type="match status" value="1"/>
</dbReference>
<dbReference type="PANTHER" id="PTHR48055">
    <property type="entry name" value="LEUCINE-RICH REPEAT RECEPTOR PROTEIN KINASE EMS1"/>
    <property type="match status" value="1"/>
</dbReference>
<accession>A0A2G2XE46</accession>
<dbReference type="PROSITE" id="PS00107">
    <property type="entry name" value="PROTEIN_KINASE_ATP"/>
    <property type="match status" value="1"/>
</dbReference>
<keyword evidence="11" id="KW-1185">Reference proteome</keyword>
<keyword evidence="5 6" id="KW-0067">ATP-binding</keyword>
<dbReference type="Gene3D" id="1.10.510.10">
    <property type="entry name" value="Transferase(Phosphotransferase) domain 1"/>
    <property type="match status" value="2"/>
</dbReference>
<keyword evidence="8" id="KW-0812">Transmembrane</keyword>
<keyword evidence="2" id="KW-0808">Transferase</keyword>
<protein>
    <recommendedName>
        <fullName evidence="9">Protein kinase domain-containing protein</fullName>
    </recommendedName>
</protein>
<feature type="transmembrane region" description="Helical" evidence="8">
    <location>
        <begin position="246"/>
        <end position="270"/>
    </location>
</feature>
<dbReference type="InterPro" id="IPR011009">
    <property type="entry name" value="Kinase-like_dom_sf"/>
</dbReference>
<dbReference type="GO" id="GO:0004674">
    <property type="term" value="F:protein serine/threonine kinase activity"/>
    <property type="evidence" value="ECO:0007669"/>
    <property type="project" value="UniProtKB-KW"/>
</dbReference>
<organism evidence="10 11">
    <name type="scientific">Capsicum baccatum</name>
    <name type="common">Peruvian pepper</name>
    <dbReference type="NCBI Taxonomy" id="33114"/>
    <lineage>
        <taxon>Eukaryota</taxon>
        <taxon>Viridiplantae</taxon>
        <taxon>Streptophyta</taxon>
        <taxon>Embryophyta</taxon>
        <taxon>Tracheophyta</taxon>
        <taxon>Spermatophyta</taxon>
        <taxon>Magnoliopsida</taxon>
        <taxon>eudicotyledons</taxon>
        <taxon>Gunneridae</taxon>
        <taxon>Pentapetalae</taxon>
        <taxon>asterids</taxon>
        <taxon>lamiids</taxon>
        <taxon>Solanales</taxon>
        <taxon>Solanaceae</taxon>
        <taxon>Solanoideae</taxon>
        <taxon>Capsiceae</taxon>
        <taxon>Capsicum</taxon>
    </lineage>
</organism>
<keyword evidence="3 6" id="KW-0547">Nucleotide-binding</keyword>
<dbReference type="InterPro" id="IPR000719">
    <property type="entry name" value="Prot_kinase_dom"/>
</dbReference>
<dbReference type="OrthoDB" id="1295387at2759"/>
<evidence type="ECO:0000256" key="3">
    <source>
        <dbReference type="ARBA" id="ARBA00022741"/>
    </source>
</evidence>
<dbReference type="GO" id="GO:0016020">
    <property type="term" value="C:membrane"/>
    <property type="evidence" value="ECO:0007669"/>
    <property type="project" value="TreeGrafter"/>
</dbReference>
<name>A0A2G2XE46_CAPBA</name>
<evidence type="ECO:0000256" key="4">
    <source>
        <dbReference type="ARBA" id="ARBA00022777"/>
    </source>
</evidence>
<feature type="domain" description="Protein kinase" evidence="9">
    <location>
        <begin position="304"/>
        <end position="553"/>
    </location>
</feature>
<dbReference type="InterPro" id="IPR051564">
    <property type="entry name" value="LRR_receptor-like_kinase"/>
</dbReference>
<evidence type="ECO:0000313" key="11">
    <source>
        <dbReference type="Proteomes" id="UP000224567"/>
    </source>
</evidence>
<sequence length="553" mass="62731">MSMKFDIEKFDGKISFAIWRVQMLAVLTQNGLKKVLSGKSAKPATTTEEQWEEMDEKALSIIQLCLSREVLREVINEKTAAGIWSKLESLYMTKSLANKLRLKERLFTLRMSEGTPIQSHLGEFNSIIIDLENLDVEIDDEDKAVLLIVSLPPSYRHFKKIMLYGNNVTLSFDDVKSNLLSKEKFDTQIHSESSGEGLVVKWRNHKVGASGKNQSKSRGLCGNPQKHVPACPSNSKNRSKSKNRRLIWIIVASSVISVIGFASAIVFVLMRRRGKTVNVEDERSPEVAPQRISYYELQRATQGFDANNLLGSGSFGSVYKGTLADGMTVAVKVFNVQMEGTFQTFDRECEILRNLRHRNLTKIISSCCNLDFKALILEYMPNESLDRLLYFRDYCLNIMQRLNIMVDVASALKYLHHGYSVPLIHCDLKPSNVLLDKDMYGLEGLISKRSDVYSFGIVLLETFIKKKPTDEMFAGDLNLRSWVHKSLPEELDQILDADLLILDEQNLSQKSQCMSSIMELAMKCTANIPVERMNMTNVVASLKKIKQKLSFCY</sequence>
<dbReference type="FunFam" id="3.30.200.20:FF:000661">
    <property type="entry name" value="Serine-threonine protein kinase plant-type"/>
    <property type="match status" value="1"/>
</dbReference>
<evidence type="ECO:0000256" key="6">
    <source>
        <dbReference type="PROSITE-ProRule" id="PRU10141"/>
    </source>
</evidence>
<dbReference type="Pfam" id="PF00069">
    <property type="entry name" value="Pkinase"/>
    <property type="match status" value="1"/>
</dbReference>
<dbReference type="Proteomes" id="UP000224567">
    <property type="component" value="Unassembled WGS sequence"/>
</dbReference>
<gene>
    <name evidence="10" type="ORF">CQW23_04251</name>
</gene>
<keyword evidence="1" id="KW-0723">Serine/threonine-protein kinase</keyword>
<proteinExistence type="predicted"/>
<reference evidence="10 11" key="1">
    <citation type="journal article" date="2017" name="Genome Biol.">
        <title>New reference genome sequences of hot pepper reveal the massive evolution of plant disease-resistance genes by retroduplication.</title>
        <authorList>
            <person name="Kim S."/>
            <person name="Park J."/>
            <person name="Yeom S.I."/>
            <person name="Kim Y.M."/>
            <person name="Seo E."/>
            <person name="Kim K.T."/>
            <person name="Kim M.S."/>
            <person name="Lee J.M."/>
            <person name="Cheong K."/>
            <person name="Shin H.S."/>
            <person name="Kim S.B."/>
            <person name="Han K."/>
            <person name="Lee J."/>
            <person name="Park M."/>
            <person name="Lee H.A."/>
            <person name="Lee H.Y."/>
            <person name="Lee Y."/>
            <person name="Oh S."/>
            <person name="Lee J.H."/>
            <person name="Choi E."/>
            <person name="Choi E."/>
            <person name="Lee S.E."/>
            <person name="Jeon J."/>
            <person name="Kim H."/>
            <person name="Choi G."/>
            <person name="Song H."/>
            <person name="Lee J."/>
            <person name="Lee S.C."/>
            <person name="Kwon J.K."/>
            <person name="Lee H.Y."/>
            <person name="Koo N."/>
            <person name="Hong Y."/>
            <person name="Kim R.W."/>
            <person name="Kang W.H."/>
            <person name="Huh J.H."/>
            <person name="Kang B.C."/>
            <person name="Yang T.J."/>
            <person name="Lee Y.H."/>
            <person name="Bennetzen J.L."/>
            <person name="Choi D."/>
        </authorList>
    </citation>
    <scope>NUCLEOTIDE SEQUENCE [LARGE SCALE GENOMIC DNA]</scope>
    <source>
        <strain evidence="11">cv. PBC81</strain>
    </source>
</reference>
<comment type="caution">
    <text evidence="10">The sequence shown here is derived from an EMBL/GenBank/DDBJ whole genome shotgun (WGS) entry which is preliminary data.</text>
</comment>